<accession>A0AAI9SC24</accession>
<evidence type="ECO:0000313" key="2">
    <source>
        <dbReference type="Proteomes" id="UP000469462"/>
    </source>
</evidence>
<evidence type="ECO:0008006" key="3">
    <source>
        <dbReference type="Google" id="ProtNLM"/>
    </source>
</evidence>
<proteinExistence type="predicted"/>
<name>A0AAI9SC24_9BURK</name>
<dbReference type="AlphaFoldDB" id="A0AAI9SC24"/>
<keyword evidence="2" id="KW-1185">Reference proteome</keyword>
<dbReference type="PROSITE" id="PS51257">
    <property type="entry name" value="PROKAR_LIPOPROTEIN"/>
    <property type="match status" value="1"/>
</dbReference>
<organism evidence="1 2">
    <name type="scientific">Sutterella seckii</name>
    <dbReference type="NCBI Taxonomy" id="1944635"/>
    <lineage>
        <taxon>Bacteria</taxon>
        <taxon>Pseudomonadati</taxon>
        <taxon>Pseudomonadota</taxon>
        <taxon>Betaproteobacteria</taxon>
        <taxon>Burkholderiales</taxon>
        <taxon>Sutterellaceae</taxon>
        <taxon>Sutterella</taxon>
    </lineage>
</organism>
<dbReference type="EMBL" id="WEHW01000044">
    <property type="protein sequence ID" value="KAB7650266.1"/>
    <property type="molecule type" value="Genomic_DNA"/>
</dbReference>
<dbReference type="Proteomes" id="UP000469462">
    <property type="component" value="Unassembled WGS sequence"/>
</dbReference>
<evidence type="ECO:0000313" key="1">
    <source>
        <dbReference type="EMBL" id="KAB7650266.1"/>
    </source>
</evidence>
<reference evidence="1 2" key="1">
    <citation type="submission" date="2019-10" db="EMBL/GenBank/DDBJ databases">
        <title>Genome diversity of Sutterella seckii.</title>
        <authorList>
            <person name="Chaplin A.V."/>
            <person name="Sokolova S.R."/>
            <person name="Mosin K.A."/>
            <person name="Ivanova E.L."/>
            <person name="Kochetkova T.O."/>
            <person name="Goltsov A.Y."/>
            <person name="Trofimov D.Y."/>
            <person name="Efimov B.A."/>
        </authorList>
    </citation>
    <scope>NUCLEOTIDE SEQUENCE [LARGE SCALE GENOMIC DNA]</scope>
    <source>
        <strain evidence="1 2">ASD3426</strain>
    </source>
</reference>
<dbReference type="RefSeq" id="WP_139687946.1">
    <property type="nucleotide sequence ID" value="NZ_WEHW01000044.1"/>
</dbReference>
<comment type="caution">
    <text evidence="1">The sequence shown here is derived from an EMBL/GenBank/DDBJ whole genome shotgun (WGS) entry which is preliminary data.</text>
</comment>
<protein>
    <recommendedName>
        <fullName evidence="3">Lipoprotein</fullName>
    </recommendedName>
</protein>
<gene>
    <name evidence="1" type="ORF">GBM96_09455</name>
</gene>
<sequence length="150" mass="16374">MEMKEKVLLGAAALLLISGCTTQSVVPVPHEVAACEVCVTPDASDRKVAYTATLNALRQKGFTVREVPAGATGDCTAVLTCQTVSRWDMANFTASIKYEWFENGKRLGSAKYHATNGLNFSKYINTEEKVNELLNRMLPGTPVLPTRYAE</sequence>